<reference evidence="2 3" key="1">
    <citation type="submission" date="2018-08" db="EMBL/GenBank/DDBJ databases">
        <title>Meiothermus granaticius genome AF-68 sequencing project.</title>
        <authorList>
            <person name="Da Costa M.S."/>
            <person name="Albuquerque L."/>
            <person name="Raposo P."/>
            <person name="Froufe H.J.C."/>
            <person name="Barroso C.S."/>
            <person name="Egas C."/>
        </authorList>
    </citation>
    <scope>NUCLEOTIDE SEQUENCE [LARGE SCALE GENOMIC DNA]</scope>
    <source>
        <strain evidence="2 3">AF-68</strain>
    </source>
</reference>
<organism evidence="2 3">
    <name type="scientific">Meiothermus granaticius NBRC 107808</name>
    <dbReference type="NCBI Taxonomy" id="1227551"/>
    <lineage>
        <taxon>Bacteria</taxon>
        <taxon>Thermotogati</taxon>
        <taxon>Deinococcota</taxon>
        <taxon>Deinococci</taxon>
        <taxon>Thermales</taxon>
        <taxon>Thermaceae</taxon>
        <taxon>Meiothermus</taxon>
    </lineage>
</organism>
<evidence type="ECO:0008006" key="4">
    <source>
        <dbReference type="Google" id="ProtNLM"/>
    </source>
</evidence>
<dbReference type="Proteomes" id="UP000266178">
    <property type="component" value="Unassembled WGS sequence"/>
</dbReference>
<dbReference type="OrthoDB" id="2611876at2"/>
<keyword evidence="1" id="KW-1133">Transmembrane helix</keyword>
<proteinExistence type="predicted"/>
<evidence type="ECO:0000256" key="1">
    <source>
        <dbReference type="SAM" id="Phobius"/>
    </source>
</evidence>
<evidence type="ECO:0000313" key="3">
    <source>
        <dbReference type="Proteomes" id="UP000266178"/>
    </source>
</evidence>
<feature type="transmembrane region" description="Helical" evidence="1">
    <location>
        <begin position="90"/>
        <end position="114"/>
    </location>
</feature>
<accession>A0A399F563</accession>
<dbReference type="RefSeq" id="WP_119358572.1">
    <property type="nucleotide sequence ID" value="NZ_BJXM01000010.1"/>
</dbReference>
<feature type="transmembrane region" description="Helical" evidence="1">
    <location>
        <begin position="134"/>
        <end position="153"/>
    </location>
</feature>
<dbReference type="EMBL" id="QWLB01000069">
    <property type="protein sequence ID" value="RIH90905.1"/>
    <property type="molecule type" value="Genomic_DNA"/>
</dbReference>
<keyword evidence="1" id="KW-0472">Membrane</keyword>
<name>A0A399F563_9DEIN</name>
<dbReference type="Pfam" id="PF07301">
    <property type="entry name" value="DUF1453"/>
    <property type="match status" value="1"/>
</dbReference>
<keyword evidence="3" id="KW-1185">Reference proteome</keyword>
<feature type="transmembrane region" description="Helical" evidence="1">
    <location>
        <begin position="59"/>
        <end position="78"/>
    </location>
</feature>
<feature type="transmembrane region" description="Helical" evidence="1">
    <location>
        <begin position="34"/>
        <end position="53"/>
    </location>
</feature>
<protein>
    <recommendedName>
        <fullName evidence="4">DUF1453 domain-containing protein</fullName>
    </recommendedName>
</protein>
<gene>
    <name evidence="2" type="ORF">Mgrana_03142</name>
</gene>
<dbReference type="AlphaFoldDB" id="A0A399F563"/>
<comment type="caution">
    <text evidence="2">The sequence shown here is derived from an EMBL/GenBank/DDBJ whole genome shotgun (WGS) entry which is preliminary data.</text>
</comment>
<sequence length="169" mass="18692">MDYSILGIVALGAFFLIRRYQRSLGPQLLQPGTLIVRLVIYGVLSVLIGVTTFSLGLDWLFDLLGLALGGGLAWYSLVHTRFETRNGLRYYVPNPYIGFAVFGVFVLRFGYRLLTMPSAVHTPGSPLGWGFDSSPLTLALFFLLMGYFTVYNLGLLQKSRASLDPPSSD</sequence>
<evidence type="ECO:0000313" key="2">
    <source>
        <dbReference type="EMBL" id="RIH90905.1"/>
    </source>
</evidence>
<dbReference type="InterPro" id="IPR058247">
    <property type="entry name" value="DUF1453"/>
</dbReference>
<keyword evidence="1" id="KW-0812">Transmembrane</keyword>
<feature type="transmembrane region" description="Helical" evidence="1">
    <location>
        <begin position="6"/>
        <end position="22"/>
    </location>
</feature>